<dbReference type="CDD" id="cd04876">
    <property type="entry name" value="ACT_RelA-SpoT"/>
    <property type="match status" value="1"/>
</dbReference>
<dbReference type="Pfam" id="PF02824">
    <property type="entry name" value="TGS"/>
    <property type="match status" value="1"/>
</dbReference>
<dbReference type="RefSeq" id="WP_142713713.1">
    <property type="nucleotide sequence ID" value="NZ_FXTH01000004.1"/>
</dbReference>
<dbReference type="InterPro" id="IPR012676">
    <property type="entry name" value="TGS-like"/>
</dbReference>
<dbReference type="CDD" id="cd00077">
    <property type="entry name" value="HDc"/>
    <property type="match status" value="1"/>
</dbReference>
<dbReference type="InterPro" id="IPR043519">
    <property type="entry name" value="NT_sf"/>
</dbReference>
<dbReference type="Pfam" id="PF19296">
    <property type="entry name" value="RelA_AH_RIS"/>
    <property type="match status" value="1"/>
</dbReference>
<dbReference type="CDD" id="cd05399">
    <property type="entry name" value="NT_Rel-Spo_like"/>
    <property type="match status" value="1"/>
</dbReference>
<dbReference type="Proteomes" id="UP000317593">
    <property type="component" value="Unassembled WGS sequence"/>
</dbReference>
<dbReference type="InterPro" id="IPR033655">
    <property type="entry name" value="TGS_RelA/SpoT"/>
</dbReference>
<keyword evidence="6" id="KW-1185">Reference proteome</keyword>
<organism evidence="5 6">
    <name type="scientific">Fodinibius sediminis</name>
    <dbReference type="NCBI Taxonomy" id="1214077"/>
    <lineage>
        <taxon>Bacteria</taxon>
        <taxon>Pseudomonadati</taxon>
        <taxon>Balneolota</taxon>
        <taxon>Balneolia</taxon>
        <taxon>Balneolales</taxon>
        <taxon>Balneolaceae</taxon>
        <taxon>Fodinibius</taxon>
    </lineage>
</organism>
<comment type="function">
    <text evidence="2">In eubacteria ppGpp (guanosine 3'-diphosphate 5'-diphosphate) is a mediator of the stringent response that coordinates a variety of cellular activities in response to changes in nutritional abundance.</text>
</comment>
<evidence type="ECO:0000313" key="6">
    <source>
        <dbReference type="Proteomes" id="UP000317593"/>
    </source>
</evidence>
<reference evidence="5 6" key="1">
    <citation type="submission" date="2017-05" db="EMBL/GenBank/DDBJ databases">
        <authorList>
            <person name="Varghese N."/>
            <person name="Submissions S."/>
        </authorList>
    </citation>
    <scope>NUCLEOTIDE SEQUENCE [LARGE SCALE GENOMIC DNA]</scope>
    <source>
        <strain evidence="5 6">DSM 21194</strain>
    </source>
</reference>
<dbReference type="PROSITE" id="PS51880">
    <property type="entry name" value="TGS"/>
    <property type="match status" value="1"/>
</dbReference>
<dbReference type="Pfam" id="PF13328">
    <property type="entry name" value="HD_4"/>
    <property type="match status" value="1"/>
</dbReference>
<comment type="pathway">
    <text evidence="1">Purine metabolism.</text>
</comment>
<keyword evidence="5" id="KW-0808">Transferase</keyword>
<evidence type="ECO:0000256" key="1">
    <source>
        <dbReference type="ARBA" id="ARBA00025704"/>
    </source>
</evidence>
<dbReference type="SUPFAM" id="SSF109604">
    <property type="entry name" value="HD-domain/PDEase-like"/>
    <property type="match status" value="1"/>
</dbReference>
<dbReference type="SUPFAM" id="SSF81271">
    <property type="entry name" value="TGS-like"/>
    <property type="match status" value="1"/>
</dbReference>
<dbReference type="PROSITE" id="PS51831">
    <property type="entry name" value="HD"/>
    <property type="match status" value="1"/>
</dbReference>
<dbReference type="InterPro" id="IPR045865">
    <property type="entry name" value="ACT-like_dom_sf"/>
</dbReference>
<dbReference type="SUPFAM" id="SSF55021">
    <property type="entry name" value="ACT-like"/>
    <property type="match status" value="1"/>
</dbReference>
<dbReference type="Gene3D" id="3.30.70.260">
    <property type="match status" value="1"/>
</dbReference>
<dbReference type="Pfam" id="PF13291">
    <property type="entry name" value="ACT_4"/>
    <property type="match status" value="1"/>
</dbReference>
<dbReference type="SMART" id="SM00954">
    <property type="entry name" value="RelA_SpoT"/>
    <property type="match status" value="1"/>
</dbReference>
<dbReference type="CDD" id="cd01668">
    <property type="entry name" value="TGS_RSH"/>
    <property type="match status" value="1"/>
</dbReference>
<dbReference type="Gene3D" id="3.10.20.30">
    <property type="match status" value="1"/>
</dbReference>
<dbReference type="Gene3D" id="1.10.3210.10">
    <property type="entry name" value="Hypothetical protein af1432"/>
    <property type="match status" value="1"/>
</dbReference>
<dbReference type="GO" id="GO:0015949">
    <property type="term" value="P:nucleobase-containing small molecule interconversion"/>
    <property type="evidence" value="ECO:0007669"/>
    <property type="project" value="UniProtKB-ARBA"/>
</dbReference>
<feature type="domain" description="TGS" evidence="4">
    <location>
        <begin position="409"/>
        <end position="470"/>
    </location>
</feature>
<protein>
    <submittedName>
        <fullName evidence="5">GTP pyrophosphokinase/guanosine-3',5'-bis(Diphosphate) 3'-pyrophosphohydrolase</fullName>
    </submittedName>
</protein>
<dbReference type="InterPro" id="IPR045600">
    <property type="entry name" value="RelA/SpoT_AH_RIS"/>
</dbReference>
<dbReference type="FunFam" id="3.30.460.10:FF:000001">
    <property type="entry name" value="GTP pyrophosphokinase RelA"/>
    <property type="match status" value="1"/>
</dbReference>
<accession>A0A521BZ19</accession>
<dbReference type="AlphaFoldDB" id="A0A521BZ19"/>
<dbReference type="InterPro" id="IPR006674">
    <property type="entry name" value="HD_domain"/>
</dbReference>
<evidence type="ECO:0000259" key="4">
    <source>
        <dbReference type="PROSITE" id="PS51880"/>
    </source>
</evidence>
<evidence type="ECO:0000256" key="2">
    <source>
        <dbReference type="RuleBase" id="RU003847"/>
    </source>
</evidence>
<dbReference type="NCBIfam" id="TIGR00691">
    <property type="entry name" value="spoT_relA"/>
    <property type="match status" value="1"/>
</dbReference>
<gene>
    <name evidence="5" type="ORF">SAMN06265218_104201</name>
</gene>
<dbReference type="FunFam" id="1.10.3210.10:FF:000001">
    <property type="entry name" value="GTP pyrophosphokinase RelA"/>
    <property type="match status" value="1"/>
</dbReference>
<keyword evidence="5" id="KW-0418">Kinase</keyword>
<dbReference type="FunFam" id="3.10.20.30:FF:000002">
    <property type="entry name" value="GTP pyrophosphokinase (RelA/SpoT)"/>
    <property type="match status" value="1"/>
</dbReference>
<name>A0A521BZ19_9BACT</name>
<comment type="similarity">
    <text evidence="2">Belongs to the relA/spoT family.</text>
</comment>
<dbReference type="InterPro" id="IPR012675">
    <property type="entry name" value="Beta-grasp_dom_sf"/>
</dbReference>
<dbReference type="PANTHER" id="PTHR21262">
    <property type="entry name" value="GUANOSINE-3',5'-BIS DIPHOSPHATE 3'-PYROPHOSPHOHYDROLASE"/>
    <property type="match status" value="1"/>
</dbReference>
<evidence type="ECO:0000259" key="3">
    <source>
        <dbReference type="PROSITE" id="PS51831"/>
    </source>
</evidence>
<dbReference type="GO" id="GO:0015969">
    <property type="term" value="P:guanosine tetraphosphate metabolic process"/>
    <property type="evidence" value="ECO:0007669"/>
    <property type="project" value="InterPro"/>
</dbReference>
<dbReference type="SMART" id="SM00471">
    <property type="entry name" value="HDc"/>
    <property type="match status" value="1"/>
</dbReference>
<dbReference type="OrthoDB" id="9805041at2"/>
<sequence length="750" mass="86853">MAETKTTYYNIDLDSYTLDPVQQEDLNQLLEVCREHLEDPDEQLVARAFKLCYLSHEGIERASGEPYYYHPVAVAKIVASEINIDDVSVVAALLHDTVEDTEVTLDNIREKFGETVAHLIDGVTKISGVFKSRDTKQAETFMKLLLSMAEDIRVVLIKFADRLHNMRTIQHLPREKQLQKATETMELYAPLAHRFGLFTMKSELEDLCFKVIDPNSFKFISRKLREKRESREQFIEEFMQPIREELQNQGFTFEIKGRPKHIYSIFRKMQRQQKPFEEIYDLFAIRIILEDPHMKEDCWRVYSIITDWYTPIPKRFRDFISVPKANGYQSLHTTVITKQGRKVEVQIRTRQMDDIAEKGLAAHWKYKEGKKGSETLDKFVHWVRDILDNPRPDAATEFVKDFQLNLYQDEIYVFTPQGELRTLPQGATPIDFAFDIHSEVGERAMAAKVNGKMAPLRQKLEIGDQVEIITGNKINLNPDWINDVVTHKAKSRIRQFIKQKERQVAEEGREIWEKRARRGNIEISEQDLMQVAHKLKFDSTQELFYEIGKGNFDANKLYSAVKQFTGTGRIEEEESEVDKRVVPSEEEIQQSYIDTARSLGDEKALVIDDDISNIKYSYANCCNPIPGDDVIGFISRTGDVKIHRSNCKNIRHLIQTDGERIIDVSWAKHIDSKFLGAVKVIGEDRVGMINDITDILSKSMETNMKSINVNSESGMFEGMLTVYVDDINHLDRVISKLHKVEGVKSVFRYE</sequence>
<dbReference type="GO" id="GO:0005886">
    <property type="term" value="C:plasma membrane"/>
    <property type="evidence" value="ECO:0007669"/>
    <property type="project" value="TreeGrafter"/>
</dbReference>
<evidence type="ECO:0000313" key="5">
    <source>
        <dbReference type="EMBL" id="SMO52423.1"/>
    </source>
</evidence>
<dbReference type="EMBL" id="FXTH01000004">
    <property type="protein sequence ID" value="SMO52423.1"/>
    <property type="molecule type" value="Genomic_DNA"/>
</dbReference>
<dbReference type="InterPro" id="IPR004095">
    <property type="entry name" value="TGS"/>
</dbReference>
<dbReference type="InterPro" id="IPR004811">
    <property type="entry name" value="RelA/Spo_fam"/>
</dbReference>
<dbReference type="PANTHER" id="PTHR21262:SF31">
    <property type="entry name" value="GTP PYROPHOSPHOKINASE"/>
    <property type="match status" value="1"/>
</dbReference>
<feature type="domain" description="HD" evidence="3">
    <location>
        <begin position="67"/>
        <end position="166"/>
    </location>
</feature>
<proteinExistence type="inferred from homology"/>
<dbReference type="Gene3D" id="3.30.460.10">
    <property type="entry name" value="Beta Polymerase, domain 2"/>
    <property type="match status" value="1"/>
</dbReference>
<dbReference type="Pfam" id="PF04607">
    <property type="entry name" value="RelA_SpoT"/>
    <property type="match status" value="1"/>
</dbReference>
<dbReference type="GO" id="GO:0016301">
    <property type="term" value="F:kinase activity"/>
    <property type="evidence" value="ECO:0007669"/>
    <property type="project" value="UniProtKB-KW"/>
</dbReference>
<keyword evidence="5" id="KW-0378">Hydrolase</keyword>
<dbReference type="InterPro" id="IPR002912">
    <property type="entry name" value="ACT_dom"/>
</dbReference>
<dbReference type="InterPro" id="IPR003607">
    <property type="entry name" value="HD/PDEase_dom"/>
</dbReference>
<dbReference type="InterPro" id="IPR007685">
    <property type="entry name" value="RelA_SpoT"/>
</dbReference>
<dbReference type="GO" id="GO:0016787">
    <property type="term" value="F:hydrolase activity"/>
    <property type="evidence" value="ECO:0007669"/>
    <property type="project" value="UniProtKB-KW"/>
</dbReference>
<dbReference type="SUPFAM" id="SSF81301">
    <property type="entry name" value="Nucleotidyltransferase"/>
    <property type="match status" value="1"/>
</dbReference>